<organism evidence="2 3">
    <name type="scientific">Capsicum annuum</name>
    <name type="common">Capsicum pepper</name>
    <dbReference type="NCBI Taxonomy" id="4072"/>
    <lineage>
        <taxon>Eukaryota</taxon>
        <taxon>Viridiplantae</taxon>
        <taxon>Streptophyta</taxon>
        <taxon>Embryophyta</taxon>
        <taxon>Tracheophyta</taxon>
        <taxon>Spermatophyta</taxon>
        <taxon>Magnoliopsida</taxon>
        <taxon>eudicotyledons</taxon>
        <taxon>Gunneridae</taxon>
        <taxon>Pentapetalae</taxon>
        <taxon>asterids</taxon>
        <taxon>lamiids</taxon>
        <taxon>Solanales</taxon>
        <taxon>Solanaceae</taxon>
        <taxon>Solanoideae</taxon>
        <taxon>Capsiceae</taxon>
        <taxon>Capsicum</taxon>
    </lineage>
</organism>
<dbReference type="AlphaFoldDB" id="A0A2G2Y300"/>
<dbReference type="PANTHER" id="PTHR48104:SF2">
    <property type="entry name" value="METACASPASE-1-LIKE ISOFORM X1"/>
    <property type="match status" value="1"/>
</dbReference>
<dbReference type="Gene3D" id="3.40.50.12660">
    <property type="match status" value="1"/>
</dbReference>
<comment type="caution">
    <text evidence="2">The sequence shown here is derived from an EMBL/GenBank/DDBJ whole genome shotgun (WGS) entry which is preliminary data.</text>
</comment>
<comment type="similarity">
    <text evidence="1">Belongs to the peptidase C14B family.</text>
</comment>
<evidence type="ECO:0000313" key="2">
    <source>
        <dbReference type="EMBL" id="PHT64146.1"/>
    </source>
</evidence>
<gene>
    <name evidence="2" type="ORF">T459_32019</name>
</gene>
<dbReference type="GO" id="GO:0005737">
    <property type="term" value="C:cytoplasm"/>
    <property type="evidence" value="ECO:0000318"/>
    <property type="project" value="GO_Central"/>
</dbReference>
<accession>A0A2G2Y300</accession>
<dbReference type="InterPro" id="IPR050452">
    <property type="entry name" value="Metacaspase"/>
</dbReference>
<dbReference type="GO" id="GO:0006508">
    <property type="term" value="P:proteolysis"/>
    <property type="evidence" value="ECO:0000318"/>
    <property type="project" value="GO_Central"/>
</dbReference>
<reference evidence="2 3" key="1">
    <citation type="journal article" date="2014" name="Nat. Genet.">
        <title>Genome sequence of the hot pepper provides insights into the evolution of pungency in Capsicum species.</title>
        <authorList>
            <person name="Kim S."/>
            <person name="Park M."/>
            <person name="Yeom S.I."/>
            <person name="Kim Y.M."/>
            <person name="Lee J.M."/>
            <person name="Lee H.A."/>
            <person name="Seo E."/>
            <person name="Choi J."/>
            <person name="Cheong K."/>
            <person name="Kim K.T."/>
            <person name="Jung K."/>
            <person name="Lee G.W."/>
            <person name="Oh S.K."/>
            <person name="Bae C."/>
            <person name="Kim S.B."/>
            <person name="Lee H.Y."/>
            <person name="Kim S.Y."/>
            <person name="Kim M.S."/>
            <person name="Kang B.C."/>
            <person name="Jo Y.D."/>
            <person name="Yang H.B."/>
            <person name="Jeong H.J."/>
            <person name="Kang W.H."/>
            <person name="Kwon J.K."/>
            <person name="Shin C."/>
            <person name="Lim J.Y."/>
            <person name="Park J.H."/>
            <person name="Huh J.H."/>
            <person name="Kim J.S."/>
            <person name="Kim B.D."/>
            <person name="Cohen O."/>
            <person name="Paran I."/>
            <person name="Suh M.C."/>
            <person name="Lee S.B."/>
            <person name="Kim Y.K."/>
            <person name="Shin Y."/>
            <person name="Noh S.J."/>
            <person name="Park J."/>
            <person name="Seo Y.S."/>
            <person name="Kwon S.Y."/>
            <person name="Kim H.A."/>
            <person name="Park J.M."/>
            <person name="Kim H.J."/>
            <person name="Choi S.B."/>
            <person name="Bosland P.W."/>
            <person name="Reeves G."/>
            <person name="Jo S.H."/>
            <person name="Lee B.W."/>
            <person name="Cho H.T."/>
            <person name="Choi H.S."/>
            <person name="Lee M.S."/>
            <person name="Yu Y."/>
            <person name="Do Choi Y."/>
            <person name="Park B.S."/>
            <person name="van Deynze A."/>
            <person name="Ashrafi H."/>
            <person name="Hill T."/>
            <person name="Kim W.T."/>
            <person name="Pai H.S."/>
            <person name="Ahn H.K."/>
            <person name="Yeam I."/>
            <person name="Giovannoni J.J."/>
            <person name="Rose J.K."/>
            <person name="Sorensen I."/>
            <person name="Lee S.J."/>
            <person name="Kim R.W."/>
            <person name="Choi I.Y."/>
            <person name="Choi B.S."/>
            <person name="Lim J.S."/>
            <person name="Lee Y.H."/>
            <person name="Choi D."/>
        </authorList>
    </citation>
    <scope>NUCLEOTIDE SEQUENCE [LARGE SCALE GENOMIC DNA]</scope>
    <source>
        <strain evidence="3">cv. CM334</strain>
    </source>
</reference>
<dbReference type="PANTHER" id="PTHR48104">
    <property type="entry name" value="METACASPASE-4"/>
    <property type="match status" value="1"/>
</dbReference>
<dbReference type="Proteomes" id="UP000222542">
    <property type="component" value="Unassembled WGS sequence"/>
</dbReference>
<sequence>MRPEVDGDDGEEEAYKPPTKRNILEAFRWLMEDLKSGDSTEGMISDNAINDILVKPLIPGVTLHAIVDAFHSGTILDLPWAFCAEKFMTGAMTCLFVRAIWENPDITYQGLLDYMHKEIEKVNRARSPLLKVLQRKIDQEPVLSSSEKFNTNMKFKL</sequence>
<evidence type="ECO:0000256" key="1">
    <source>
        <dbReference type="ARBA" id="ARBA00009005"/>
    </source>
</evidence>
<dbReference type="Gramene" id="PHT64146">
    <property type="protein sequence ID" value="PHT64146"/>
    <property type="gene ID" value="T459_32019"/>
</dbReference>
<name>A0A2G2Y300_CAPAN</name>
<evidence type="ECO:0000313" key="3">
    <source>
        <dbReference type="Proteomes" id="UP000222542"/>
    </source>
</evidence>
<dbReference type="STRING" id="4072.A0A2G2Y300"/>
<proteinExistence type="inferred from homology"/>
<protein>
    <submittedName>
        <fullName evidence="2">Uncharacterized protein</fullName>
    </submittedName>
</protein>
<reference evidence="2 3" key="2">
    <citation type="journal article" date="2017" name="Genome Biol.">
        <title>New reference genome sequences of hot pepper reveal the massive evolution of plant disease-resistance genes by retroduplication.</title>
        <authorList>
            <person name="Kim S."/>
            <person name="Park J."/>
            <person name="Yeom S.I."/>
            <person name="Kim Y.M."/>
            <person name="Seo E."/>
            <person name="Kim K.T."/>
            <person name="Kim M.S."/>
            <person name="Lee J.M."/>
            <person name="Cheong K."/>
            <person name="Shin H.S."/>
            <person name="Kim S.B."/>
            <person name="Han K."/>
            <person name="Lee J."/>
            <person name="Park M."/>
            <person name="Lee H.A."/>
            <person name="Lee H.Y."/>
            <person name="Lee Y."/>
            <person name="Oh S."/>
            <person name="Lee J.H."/>
            <person name="Choi E."/>
            <person name="Choi E."/>
            <person name="Lee S.E."/>
            <person name="Jeon J."/>
            <person name="Kim H."/>
            <person name="Choi G."/>
            <person name="Song H."/>
            <person name="Lee J."/>
            <person name="Lee S.C."/>
            <person name="Kwon J.K."/>
            <person name="Lee H.Y."/>
            <person name="Koo N."/>
            <person name="Hong Y."/>
            <person name="Kim R.W."/>
            <person name="Kang W.H."/>
            <person name="Huh J.H."/>
            <person name="Kang B.C."/>
            <person name="Yang T.J."/>
            <person name="Lee Y.H."/>
            <person name="Bennetzen J.L."/>
            <person name="Choi D."/>
        </authorList>
    </citation>
    <scope>NUCLEOTIDE SEQUENCE [LARGE SCALE GENOMIC DNA]</scope>
    <source>
        <strain evidence="3">cv. CM334</strain>
    </source>
</reference>
<dbReference type="EMBL" id="AYRZ02000018">
    <property type="protein sequence ID" value="PHT64146.1"/>
    <property type="molecule type" value="Genomic_DNA"/>
</dbReference>
<keyword evidence="3" id="KW-1185">Reference proteome</keyword>
<dbReference type="GO" id="GO:0004197">
    <property type="term" value="F:cysteine-type endopeptidase activity"/>
    <property type="evidence" value="ECO:0000318"/>
    <property type="project" value="GO_Central"/>
</dbReference>